<gene>
    <name evidence="10" type="ORF">HHT355_2218</name>
</gene>
<feature type="domain" description="ABC transporter substrate-binding protein PnrA-like" evidence="9">
    <location>
        <begin position="56"/>
        <end position="364"/>
    </location>
</feature>
<evidence type="ECO:0000256" key="5">
    <source>
        <dbReference type="ARBA" id="ARBA00023136"/>
    </source>
</evidence>
<evidence type="ECO:0000313" key="11">
    <source>
        <dbReference type="Proteomes" id="UP000236497"/>
    </source>
</evidence>
<dbReference type="RefSeq" id="WP_103203497.1">
    <property type="nucleotide sequence ID" value="NZ_CVTD020000024.1"/>
</dbReference>
<keyword evidence="5" id="KW-0472">Membrane</keyword>
<dbReference type="Proteomes" id="UP000236497">
    <property type="component" value="Unassembled WGS sequence"/>
</dbReference>
<dbReference type="Pfam" id="PF02608">
    <property type="entry name" value="Bmp"/>
    <property type="match status" value="1"/>
</dbReference>
<evidence type="ECO:0000259" key="9">
    <source>
        <dbReference type="Pfam" id="PF02608"/>
    </source>
</evidence>
<feature type="region of interest" description="Disordered" evidence="7">
    <location>
        <begin position="24"/>
        <end position="53"/>
    </location>
</feature>
<proteinExistence type="inferred from homology"/>
<feature type="compositionally biased region" description="Low complexity" evidence="7">
    <location>
        <begin position="27"/>
        <end position="52"/>
    </location>
</feature>
<evidence type="ECO:0000256" key="2">
    <source>
        <dbReference type="ARBA" id="ARBA00008610"/>
    </source>
</evidence>
<organism evidence="10 11">
    <name type="scientific">Herbinix hemicellulosilytica</name>
    <dbReference type="NCBI Taxonomy" id="1564487"/>
    <lineage>
        <taxon>Bacteria</taxon>
        <taxon>Bacillati</taxon>
        <taxon>Bacillota</taxon>
        <taxon>Clostridia</taxon>
        <taxon>Lachnospirales</taxon>
        <taxon>Lachnospiraceae</taxon>
        <taxon>Herbinix</taxon>
    </lineage>
</organism>
<dbReference type="PANTHER" id="PTHR34296">
    <property type="entry name" value="TRANSCRIPTIONAL ACTIVATOR PROTEIN MED"/>
    <property type="match status" value="1"/>
</dbReference>
<keyword evidence="6" id="KW-0449">Lipoprotein</keyword>
<evidence type="ECO:0000256" key="1">
    <source>
        <dbReference type="ARBA" id="ARBA00004193"/>
    </source>
</evidence>
<feature type="signal peptide" evidence="8">
    <location>
        <begin position="1"/>
        <end position="19"/>
    </location>
</feature>
<evidence type="ECO:0000256" key="8">
    <source>
        <dbReference type="SAM" id="SignalP"/>
    </source>
</evidence>
<feature type="chain" id="PRO_5039069176" evidence="8">
    <location>
        <begin position="20"/>
        <end position="384"/>
    </location>
</feature>
<dbReference type="PROSITE" id="PS51257">
    <property type="entry name" value="PROKAR_LIPOPROTEIN"/>
    <property type="match status" value="1"/>
</dbReference>
<sequence>MKKFLAVLLVGVMMLALVACGTKKTESNNNSNQQNTGSDTKTTTETQTNDNQTGDKKKAILIVNGNLGDLGFFDSANAGMQRVKSELGLDIQVIETGDDESKWEPALADAAEEDVDYVIAVSPSMVEPIMNIAPQYPEKKFLLLDNTVDYSAGDFSNVYCATFKQNEGSFLAGAVAAILAKETGKIGFVGGMDIPPINDFLVGYIEGALAINPDIKVIATYPGDYYDPAKGKEHGIVLSDQGVEVIFPAAGPTGLGTIEAAVEADRYVIGVDSDQSLGYAANGDMQTALKIATSMMKNVGDAIFRAIELDLKGELKMGQTESLGIAEGGVGLAKNDVYNSTLTEEERKQIEDLEAKVVSGELKVSTAIGMTTEELDSLRNSVAP</sequence>
<evidence type="ECO:0000313" key="10">
    <source>
        <dbReference type="EMBL" id="CRZ35415.1"/>
    </source>
</evidence>
<comment type="subcellular location">
    <subcellularLocation>
        <location evidence="1">Cell membrane</location>
        <topology evidence="1">Lipid-anchor</topology>
    </subcellularLocation>
</comment>
<evidence type="ECO:0000256" key="7">
    <source>
        <dbReference type="SAM" id="MobiDB-lite"/>
    </source>
</evidence>
<dbReference type="GO" id="GO:0005886">
    <property type="term" value="C:plasma membrane"/>
    <property type="evidence" value="ECO:0007669"/>
    <property type="project" value="UniProtKB-SubCell"/>
</dbReference>
<evidence type="ECO:0000256" key="4">
    <source>
        <dbReference type="ARBA" id="ARBA00022729"/>
    </source>
</evidence>
<dbReference type="SUPFAM" id="SSF53822">
    <property type="entry name" value="Periplasmic binding protein-like I"/>
    <property type="match status" value="1"/>
</dbReference>
<evidence type="ECO:0000256" key="3">
    <source>
        <dbReference type="ARBA" id="ARBA00022475"/>
    </source>
</evidence>
<dbReference type="EMBL" id="CVTD020000024">
    <property type="protein sequence ID" value="CRZ35415.1"/>
    <property type="molecule type" value="Genomic_DNA"/>
</dbReference>
<comment type="similarity">
    <text evidence="2">Belongs to the BMP lipoprotein family.</text>
</comment>
<dbReference type="InterPro" id="IPR050957">
    <property type="entry name" value="BMP_lipoprotein"/>
</dbReference>
<dbReference type="InterPro" id="IPR028082">
    <property type="entry name" value="Peripla_BP_I"/>
</dbReference>
<name>A0A0H5SJY7_HERHM</name>
<dbReference type="Gene3D" id="3.40.50.2300">
    <property type="match status" value="2"/>
</dbReference>
<keyword evidence="11" id="KW-1185">Reference proteome</keyword>
<keyword evidence="4 8" id="KW-0732">Signal</keyword>
<dbReference type="OrthoDB" id="9769871at2"/>
<keyword evidence="3" id="KW-1003">Cell membrane</keyword>
<dbReference type="AlphaFoldDB" id="A0A0H5SJY7"/>
<reference evidence="10 11" key="1">
    <citation type="submission" date="2015-06" db="EMBL/GenBank/DDBJ databases">
        <authorList>
            <person name="Wibberg Daniel"/>
        </authorList>
    </citation>
    <scope>NUCLEOTIDE SEQUENCE [LARGE SCALE GENOMIC DNA]</scope>
    <source>
        <strain evidence="10 11">T3/55T</strain>
    </source>
</reference>
<evidence type="ECO:0000256" key="6">
    <source>
        <dbReference type="ARBA" id="ARBA00023288"/>
    </source>
</evidence>
<protein>
    <submittedName>
        <fullName evidence="10">Putative secreted protein</fullName>
    </submittedName>
</protein>
<dbReference type="PANTHER" id="PTHR34296:SF2">
    <property type="entry name" value="ABC TRANSPORTER GUANOSINE-BINDING PROTEIN NUPN"/>
    <property type="match status" value="1"/>
</dbReference>
<accession>A0A0H5SJY7</accession>
<dbReference type="InterPro" id="IPR003760">
    <property type="entry name" value="PnrA-like"/>
</dbReference>
<dbReference type="CDD" id="cd19964">
    <property type="entry name" value="PBP1_BMP-like"/>
    <property type="match status" value="1"/>
</dbReference>